<sequence length="148" mass="16779">MRGGGWRYLKCLYVFRDIMNNIIPSWTPGIRQCVSKCLIRVVLARDTLRLTTCYFVELLNLAVSLASSGAIQSMHIRATFLSNELATLREQLTFDVLSSGRSVSISLEDKNAAHEKMGHKTRRNSPPPWTHQQLIETHRPAKCPGNRL</sequence>
<name>A0AAD8FJN0_BIOPF</name>
<gene>
    <name evidence="2" type="ORF">Bpfe_004484</name>
</gene>
<comment type="caution">
    <text evidence="2">The sequence shown here is derived from an EMBL/GenBank/DDBJ whole genome shotgun (WGS) entry which is preliminary data.</text>
</comment>
<evidence type="ECO:0000313" key="3">
    <source>
        <dbReference type="Proteomes" id="UP001233172"/>
    </source>
</evidence>
<proteinExistence type="predicted"/>
<dbReference type="EMBL" id="JASAOG010000011">
    <property type="protein sequence ID" value="KAK0066363.1"/>
    <property type="molecule type" value="Genomic_DNA"/>
</dbReference>
<protein>
    <submittedName>
        <fullName evidence="2">Uncharacterized protein</fullName>
    </submittedName>
</protein>
<keyword evidence="3" id="KW-1185">Reference proteome</keyword>
<feature type="region of interest" description="Disordered" evidence="1">
    <location>
        <begin position="114"/>
        <end position="148"/>
    </location>
</feature>
<reference evidence="2" key="1">
    <citation type="journal article" date="2023" name="PLoS Negl. Trop. Dis.">
        <title>A genome sequence for Biomphalaria pfeifferi, the major vector snail for the human-infecting parasite Schistosoma mansoni.</title>
        <authorList>
            <person name="Bu L."/>
            <person name="Lu L."/>
            <person name="Laidemitt M.R."/>
            <person name="Zhang S.M."/>
            <person name="Mutuku M."/>
            <person name="Mkoji G."/>
            <person name="Steinauer M."/>
            <person name="Loker E.S."/>
        </authorList>
    </citation>
    <scope>NUCLEOTIDE SEQUENCE</scope>
    <source>
        <strain evidence="2">KasaAsao</strain>
    </source>
</reference>
<dbReference type="AlphaFoldDB" id="A0AAD8FJN0"/>
<evidence type="ECO:0000256" key="1">
    <source>
        <dbReference type="SAM" id="MobiDB-lite"/>
    </source>
</evidence>
<organism evidence="2 3">
    <name type="scientific">Biomphalaria pfeifferi</name>
    <name type="common">Bloodfluke planorb</name>
    <name type="synonym">Freshwater snail</name>
    <dbReference type="NCBI Taxonomy" id="112525"/>
    <lineage>
        <taxon>Eukaryota</taxon>
        <taxon>Metazoa</taxon>
        <taxon>Spiralia</taxon>
        <taxon>Lophotrochozoa</taxon>
        <taxon>Mollusca</taxon>
        <taxon>Gastropoda</taxon>
        <taxon>Heterobranchia</taxon>
        <taxon>Euthyneura</taxon>
        <taxon>Panpulmonata</taxon>
        <taxon>Hygrophila</taxon>
        <taxon>Lymnaeoidea</taxon>
        <taxon>Planorbidae</taxon>
        <taxon>Biomphalaria</taxon>
    </lineage>
</organism>
<evidence type="ECO:0000313" key="2">
    <source>
        <dbReference type="EMBL" id="KAK0066363.1"/>
    </source>
</evidence>
<dbReference type="Proteomes" id="UP001233172">
    <property type="component" value="Unassembled WGS sequence"/>
</dbReference>
<accession>A0AAD8FJN0</accession>
<reference evidence="2" key="2">
    <citation type="submission" date="2023-04" db="EMBL/GenBank/DDBJ databases">
        <authorList>
            <person name="Bu L."/>
            <person name="Lu L."/>
            <person name="Laidemitt M.R."/>
            <person name="Zhang S.M."/>
            <person name="Mutuku M."/>
            <person name="Mkoji G."/>
            <person name="Steinauer M."/>
            <person name="Loker E.S."/>
        </authorList>
    </citation>
    <scope>NUCLEOTIDE SEQUENCE</scope>
    <source>
        <strain evidence="2">KasaAsao</strain>
        <tissue evidence="2">Whole Snail</tissue>
    </source>
</reference>